<reference evidence="3" key="1">
    <citation type="submission" date="2016-10" db="EMBL/GenBank/DDBJ databases">
        <authorList>
            <person name="Varghese N."/>
            <person name="Submissions S."/>
        </authorList>
    </citation>
    <scope>NUCLEOTIDE SEQUENCE [LARGE SCALE GENOMIC DNA]</scope>
    <source>
        <strain evidence="3">IMMIB L-1606</strain>
    </source>
</reference>
<feature type="domain" description="Sulfatase-modifying factor enzyme-like" evidence="1">
    <location>
        <begin position="44"/>
        <end position="285"/>
    </location>
</feature>
<dbReference type="InterPro" id="IPR005532">
    <property type="entry name" value="SUMF_dom"/>
</dbReference>
<keyword evidence="3" id="KW-1185">Reference proteome</keyword>
<dbReference type="InterPro" id="IPR051043">
    <property type="entry name" value="Sulfatase_Mod_Factor_Kinase"/>
</dbReference>
<accession>A0A1H1YLF3</accession>
<dbReference type="RefSeq" id="WP_322788282.1">
    <property type="nucleotide sequence ID" value="NZ_LT629779.1"/>
</dbReference>
<dbReference type="PANTHER" id="PTHR23150">
    <property type="entry name" value="SULFATASE MODIFYING FACTOR 1, 2"/>
    <property type="match status" value="1"/>
</dbReference>
<dbReference type="Pfam" id="PF03781">
    <property type="entry name" value="FGE-sulfatase"/>
    <property type="match status" value="1"/>
</dbReference>
<dbReference type="InterPro" id="IPR042095">
    <property type="entry name" value="SUMF_sf"/>
</dbReference>
<dbReference type="Gene3D" id="3.90.1580.10">
    <property type="entry name" value="paralog of FGE (formylglycine-generating enzyme)"/>
    <property type="match status" value="1"/>
</dbReference>
<dbReference type="Proteomes" id="UP000198751">
    <property type="component" value="Chromosome I"/>
</dbReference>
<sequence length="322" mass="35534">MNSGDSAHVKHPTAKTCCTPSRTMTTVRSKTNLPVSSERQLRPHDEVRLPGGNFQMGDHFGEGYASDGEEPVHTVTLPSFTIDVTAVTNRQFAGFVNATAYRTEAEKYGTSAVFHLLVKAAGPDILGAATGSPWWLNVRGADWAHPAGPKSHWSEYPDHPVVQVSHNDARAYCDWAGRRLPSEAEWEYAARGGLEGKRYSWGNELVPATHHHCNIWQGTFPTQNTADDGYIGTAPVASYPANGYGLYDMAGNVWEWCADWFLPKYYRASPAENPQGPTIGAGRVMLPRCRTHFQHTRIVLRQPGLSDHRAGLNSHRQQGTPM</sequence>
<gene>
    <name evidence="2" type="ORF">SAMN04489743_2066</name>
</gene>
<evidence type="ECO:0000313" key="2">
    <source>
        <dbReference type="EMBL" id="SDT22287.1"/>
    </source>
</evidence>
<proteinExistence type="predicted"/>
<evidence type="ECO:0000313" key="3">
    <source>
        <dbReference type="Proteomes" id="UP000198751"/>
    </source>
</evidence>
<evidence type="ECO:0000259" key="1">
    <source>
        <dbReference type="Pfam" id="PF03781"/>
    </source>
</evidence>
<dbReference type="InterPro" id="IPR016187">
    <property type="entry name" value="CTDL_fold"/>
</dbReference>
<name>A0A1H1YLF3_9MICC</name>
<dbReference type="AlphaFoldDB" id="A0A1H1YLF3"/>
<dbReference type="GO" id="GO:0120147">
    <property type="term" value="F:formylglycine-generating oxidase activity"/>
    <property type="evidence" value="ECO:0007669"/>
    <property type="project" value="TreeGrafter"/>
</dbReference>
<dbReference type="SUPFAM" id="SSF56436">
    <property type="entry name" value="C-type lectin-like"/>
    <property type="match status" value="1"/>
</dbReference>
<protein>
    <submittedName>
        <fullName evidence="2">Formylglycine-generating enzyme, required for sulfatase activity, contains SUMF1/FGE domain</fullName>
    </submittedName>
</protein>
<dbReference type="EMBL" id="LT629779">
    <property type="protein sequence ID" value="SDT22287.1"/>
    <property type="molecule type" value="Genomic_DNA"/>
</dbReference>
<organism evidence="2 3">
    <name type="scientific">Pseudarthrobacter equi</name>
    <dbReference type="NCBI Taxonomy" id="728066"/>
    <lineage>
        <taxon>Bacteria</taxon>
        <taxon>Bacillati</taxon>
        <taxon>Actinomycetota</taxon>
        <taxon>Actinomycetes</taxon>
        <taxon>Micrococcales</taxon>
        <taxon>Micrococcaceae</taxon>
        <taxon>Pseudarthrobacter</taxon>
    </lineage>
</organism>
<dbReference type="PANTHER" id="PTHR23150:SF19">
    <property type="entry name" value="FORMYLGLYCINE-GENERATING ENZYME"/>
    <property type="match status" value="1"/>
</dbReference>